<evidence type="ECO:0000259" key="2">
    <source>
        <dbReference type="Pfam" id="PF26078"/>
    </source>
</evidence>
<dbReference type="PANTHER" id="PTHR35862:SF1">
    <property type="entry name" value="FELS-2 PROPHAGE PROTEIN"/>
    <property type="match status" value="1"/>
</dbReference>
<dbReference type="InterPro" id="IPR058530">
    <property type="entry name" value="Baseplate_J-like_C"/>
</dbReference>
<reference evidence="4 5" key="1">
    <citation type="submission" date="2019-06" db="EMBL/GenBank/DDBJ databases">
        <title>Complete genome sequence of Haemophilus parasuis HPS412.</title>
        <authorList>
            <person name="Yang S."/>
            <person name="Huang C."/>
        </authorList>
    </citation>
    <scope>NUCLEOTIDE SEQUENCE [LARGE SCALE GENOMIC DNA]</scope>
    <source>
        <strain evidence="4 5">HPS412</strain>
    </source>
</reference>
<dbReference type="Pfam" id="PF26078">
    <property type="entry name" value="Baseplate_J_M"/>
    <property type="match status" value="1"/>
</dbReference>
<evidence type="ECO:0000313" key="4">
    <source>
        <dbReference type="EMBL" id="QKY72037.1"/>
    </source>
</evidence>
<dbReference type="Pfam" id="PF26079">
    <property type="entry name" value="Baseplate_J_C"/>
    <property type="match status" value="1"/>
</dbReference>
<dbReference type="Pfam" id="PF04865">
    <property type="entry name" value="Baseplate_J"/>
    <property type="match status" value="1"/>
</dbReference>
<feature type="domain" description="Baseplate J-like C-terminal" evidence="3">
    <location>
        <begin position="282"/>
        <end position="361"/>
    </location>
</feature>
<dbReference type="AlphaFoldDB" id="A0A6I5WW03"/>
<dbReference type="Proteomes" id="UP000509790">
    <property type="component" value="Chromosome"/>
</dbReference>
<accession>A0A6I5WW03</accession>
<dbReference type="InterPro" id="IPR058531">
    <property type="entry name" value="Baseplate_J_M"/>
</dbReference>
<gene>
    <name evidence="4" type="ORF">FLK62_01305</name>
</gene>
<sequence>MEINSRYDITVVPEDVKQILAETIAKYEQDTGKVLQPAHIERLIINVYAFREMLVRKGINEAFRQTFPQTATGIALDLCGETLGCYRLKDKSARCVLRFSVQGEHSSILIPKGTQVAITDDLYFITLNDDVITPLISYVEIEAECNKKGLIGNEWEIGRIKNLRTSLNTTATLEVTNIDRPSGGLVEENDDDYRKRILAAPEAFSSCGSIAAYDYHVRAVSQDIADVNIATPKGGLVRITVLTKTGLPDTRLLNDIKKYVSAEKLRPLCDTVEVIAPTKRDYQIQAELILLDGYREDIVKTKARDAMQLYLSDKTKKLGMDIVPSAIISVLRVDGVYDVNLISPTKTIIAENEWANCTALRIEVKEERSNG</sequence>
<feature type="domain" description="Baseplate protein J-like barrel" evidence="1">
    <location>
        <begin position="97"/>
        <end position="184"/>
    </location>
</feature>
<evidence type="ECO:0000259" key="1">
    <source>
        <dbReference type="Pfam" id="PF04865"/>
    </source>
</evidence>
<name>A0A6I5WW03_GLAPU</name>
<organism evidence="4 5">
    <name type="scientific">Glaesserella parasuis</name>
    <name type="common">Haemophilus parasuis</name>
    <dbReference type="NCBI Taxonomy" id="738"/>
    <lineage>
        <taxon>Bacteria</taxon>
        <taxon>Pseudomonadati</taxon>
        <taxon>Pseudomonadota</taxon>
        <taxon>Gammaproteobacteria</taxon>
        <taxon>Pasteurellales</taxon>
        <taxon>Pasteurellaceae</taxon>
        <taxon>Glaesserella</taxon>
    </lineage>
</organism>
<dbReference type="PANTHER" id="PTHR35862">
    <property type="entry name" value="FELS-2 PROPHAGE PROTEIN"/>
    <property type="match status" value="1"/>
</dbReference>
<feature type="domain" description="Baseplate J-like central" evidence="2">
    <location>
        <begin position="207"/>
        <end position="276"/>
    </location>
</feature>
<dbReference type="PIRSF" id="PIRSF020481">
    <property type="entry name" value="BAP"/>
    <property type="match status" value="1"/>
</dbReference>
<proteinExistence type="predicted"/>
<dbReference type="InterPro" id="IPR052726">
    <property type="entry name" value="Phage_Baseplate_Hub"/>
</dbReference>
<protein>
    <submittedName>
        <fullName evidence="4">Baseplate J/gp47 family protein</fullName>
    </submittedName>
</protein>
<evidence type="ECO:0000259" key="3">
    <source>
        <dbReference type="Pfam" id="PF26079"/>
    </source>
</evidence>
<dbReference type="EMBL" id="CP041334">
    <property type="protein sequence ID" value="QKY72037.1"/>
    <property type="molecule type" value="Genomic_DNA"/>
</dbReference>
<dbReference type="RefSeq" id="WP_021110046.1">
    <property type="nucleotide sequence ID" value="NZ_CP024412.1"/>
</dbReference>
<dbReference type="InterPro" id="IPR014507">
    <property type="entry name" value="Baseplate_assembly_J_pred"/>
</dbReference>
<evidence type="ECO:0000313" key="5">
    <source>
        <dbReference type="Proteomes" id="UP000509790"/>
    </source>
</evidence>
<dbReference type="InterPro" id="IPR006949">
    <property type="entry name" value="Barrel_Baseplate_J-like"/>
</dbReference>